<dbReference type="Gene3D" id="3.10.129.10">
    <property type="entry name" value="Hotdog Thioesterase"/>
    <property type="match status" value="1"/>
</dbReference>
<dbReference type="RefSeq" id="WP_340528853.1">
    <property type="nucleotide sequence ID" value="NZ_FMSH01000447.1"/>
</dbReference>
<dbReference type="Pfam" id="PF13452">
    <property type="entry name" value="FAS1_DH_region"/>
    <property type="match status" value="1"/>
</dbReference>
<dbReference type="AlphaFoldDB" id="A0A1K0JI68"/>
<dbReference type="SUPFAM" id="SSF54637">
    <property type="entry name" value="Thioesterase/thiol ester dehydrase-isomerase"/>
    <property type="match status" value="1"/>
</dbReference>
<accession>A0A1K0JI68</accession>
<sequence>MKDDAWMRAWQPMIDAVGTDFGLDYKRSGADAVESGAIRRFLEPLEFDCPLHYDKNAALAHGYRDIIAPCSSLLTWIIPPLWEAGVQVWNAAGRDVQPDTGMHVPWQGSHIPQPKTARAFATDLEVEYVEPIVVGDRLSISGAKLLACKPKETRVGRGAFLTWQSEVRNQSGRLVARVCYSRYCYDPADRSAEGPDARPDGTGGSHD</sequence>
<name>A0A1K0JI68_CUPNE</name>
<organism evidence="2">
    <name type="scientific">Cupriavidus necator</name>
    <name type="common">Alcaligenes eutrophus</name>
    <name type="synonym">Ralstonia eutropha</name>
    <dbReference type="NCBI Taxonomy" id="106590"/>
    <lineage>
        <taxon>Bacteria</taxon>
        <taxon>Pseudomonadati</taxon>
        <taxon>Pseudomonadota</taxon>
        <taxon>Betaproteobacteria</taxon>
        <taxon>Burkholderiales</taxon>
        <taxon>Burkholderiaceae</taxon>
        <taxon>Cupriavidus</taxon>
    </lineage>
</organism>
<reference evidence="2" key="1">
    <citation type="submission" date="2016-09" db="EMBL/GenBank/DDBJ databases">
        <authorList>
            <person name="Capua I."/>
            <person name="De Benedictis P."/>
            <person name="Joannis T."/>
            <person name="Lombin L.H."/>
            <person name="Cattoli G."/>
        </authorList>
    </citation>
    <scope>NUCLEOTIDE SEQUENCE</scope>
    <source>
        <strain evidence="2">B9</strain>
    </source>
</reference>
<gene>
    <name evidence="2" type="ORF">CNECB9_5000010</name>
</gene>
<evidence type="ECO:0000259" key="1">
    <source>
        <dbReference type="Pfam" id="PF13452"/>
    </source>
</evidence>
<proteinExistence type="predicted"/>
<protein>
    <recommendedName>
        <fullName evidence="1">FAS1-like dehydratase domain-containing protein</fullName>
    </recommendedName>
</protein>
<dbReference type="InterPro" id="IPR029069">
    <property type="entry name" value="HotDog_dom_sf"/>
</dbReference>
<evidence type="ECO:0000313" key="2">
    <source>
        <dbReference type="EMBL" id="SCU90964.1"/>
    </source>
</evidence>
<dbReference type="InterPro" id="IPR039569">
    <property type="entry name" value="FAS1-like_DH_region"/>
</dbReference>
<dbReference type="EMBL" id="FMSH01000447">
    <property type="protein sequence ID" value="SCU90964.1"/>
    <property type="molecule type" value="Genomic_DNA"/>
</dbReference>
<feature type="domain" description="FAS1-like dehydratase" evidence="1">
    <location>
        <begin position="28"/>
        <end position="177"/>
    </location>
</feature>